<proteinExistence type="predicted"/>
<evidence type="ECO:0000313" key="1">
    <source>
        <dbReference type="EMBL" id="KAJ5270332.1"/>
    </source>
</evidence>
<evidence type="ECO:0000313" key="2">
    <source>
        <dbReference type="Proteomes" id="UP001220256"/>
    </source>
</evidence>
<sequence length="128" mass="13767">MNVFFAPAALPPAWRRRLIDALELRFAATGALRYRAVTLNLFPYAGLAAKAHHRHPGIGGAIEHIKGCPCGSGSTRDKTGDDRGIRGILRCWGTYPALLSGRIARARSHQIQITGAQNSPSELALPSV</sequence>
<comment type="caution">
    <text evidence="1">The sequence shown here is derived from an EMBL/GenBank/DDBJ whole genome shotgun (WGS) entry which is preliminary data.</text>
</comment>
<keyword evidence="2" id="KW-1185">Reference proteome</keyword>
<accession>A0ABQ8WJZ1</accession>
<protein>
    <submittedName>
        <fullName evidence="1">Uncharacterized protein</fullName>
    </submittedName>
</protein>
<dbReference type="EMBL" id="JAPVEB010000003">
    <property type="protein sequence ID" value="KAJ5270332.1"/>
    <property type="molecule type" value="Genomic_DNA"/>
</dbReference>
<dbReference type="Proteomes" id="UP001220256">
    <property type="component" value="Unassembled WGS sequence"/>
</dbReference>
<organism evidence="1 2">
    <name type="scientific">Penicillium chrysogenum</name>
    <name type="common">Penicillium notatum</name>
    <dbReference type="NCBI Taxonomy" id="5076"/>
    <lineage>
        <taxon>Eukaryota</taxon>
        <taxon>Fungi</taxon>
        <taxon>Dikarya</taxon>
        <taxon>Ascomycota</taxon>
        <taxon>Pezizomycotina</taxon>
        <taxon>Eurotiomycetes</taxon>
        <taxon>Eurotiomycetidae</taxon>
        <taxon>Eurotiales</taxon>
        <taxon>Aspergillaceae</taxon>
        <taxon>Penicillium</taxon>
        <taxon>Penicillium chrysogenum species complex</taxon>
    </lineage>
</organism>
<name>A0ABQ8WJZ1_PENCH</name>
<reference evidence="1 2" key="1">
    <citation type="journal article" date="2023" name="IMA Fungus">
        <title>Comparative genomic study of the Penicillium genus elucidates a diverse pangenome and 15 lateral gene transfer events.</title>
        <authorList>
            <person name="Petersen C."/>
            <person name="Sorensen T."/>
            <person name="Nielsen M.R."/>
            <person name="Sondergaard T.E."/>
            <person name="Sorensen J.L."/>
            <person name="Fitzpatrick D.A."/>
            <person name="Frisvad J.C."/>
            <person name="Nielsen K.L."/>
        </authorList>
    </citation>
    <scope>NUCLEOTIDE SEQUENCE [LARGE SCALE GENOMIC DNA]</scope>
    <source>
        <strain evidence="1 2">IBT 3361</strain>
    </source>
</reference>
<gene>
    <name evidence="1" type="ORF">N7505_006090</name>
</gene>